<name>A0A097R2Y0_HAFAL</name>
<dbReference type="GeneID" id="78451668"/>
<keyword evidence="2" id="KW-1185">Reference proteome</keyword>
<dbReference type="EMBL" id="CP009706">
    <property type="protein sequence ID" value="AIU73080.1"/>
    <property type="molecule type" value="Genomic_DNA"/>
</dbReference>
<reference evidence="1 2" key="1">
    <citation type="journal article" date="2014" name="Gut Pathog.">
        <title>Gene clusters of Hafnia alvei strain FB1 important in survival and pathogenesis: a draft genome perspective.</title>
        <authorList>
            <person name="Tan J.Y."/>
            <person name="Yin W.F."/>
            <person name="Chan K.G."/>
        </authorList>
    </citation>
    <scope>NUCLEOTIDE SEQUENCE [LARGE SCALE GENOMIC DNA]</scope>
    <source>
        <strain evidence="1 2">FB1</strain>
    </source>
</reference>
<dbReference type="RefSeq" id="WP_025796933.1">
    <property type="nucleotide sequence ID" value="NZ_CP009706.1"/>
</dbReference>
<accession>A0A097R2Y0</accession>
<proteinExistence type="predicted"/>
<dbReference type="Proteomes" id="UP000029986">
    <property type="component" value="Chromosome"/>
</dbReference>
<dbReference type="PATRIC" id="fig|1453496.5.peg.2487"/>
<dbReference type="AlphaFoldDB" id="A0A097R2Y0"/>
<protein>
    <submittedName>
        <fullName evidence="1">Uncharacterized protein</fullName>
    </submittedName>
</protein>
<dbReference type="eggNOG" id="ENOG50336HF">
    <property type="taxonomic scope" value="Bacteria"/>
</dbReference>
<organism evidence="1 2">
    <name type="scientific">Hafnia alvei FB1</name>
    <dbReference type="NCBI Taxonomy" id="1453496"/>
    <lineage>
        <taxon>Bacteria</taxon>
        <taxon>Pseudomonadati</taxon>
        <taxon>Pseudomonadota</taxon>
        <taxon>Gammaproteobacteria</taxon>
        <taxon>Enterobacterales</taxon>
        <taxon>Hafniaceae</taxon>
        <taxon>Hafnia</taxon>
    </lineage>
</organism>
<gene>
    <name evidence="1" type="ORF">AT03_12240</name>
</gene>
<dbReference type="KEGG" id="hav:AT03_12240"/>
<dbReference type="HOGENOM" id="CLU_167665_0_0_6"/>
<evidence type="ECO:0000313" key="2">
    <source>
        <dbReference type="Proteomes" id="UP000029986"/>
    </source>
</evidence>
<evidence type="ECO:0000313" key="1">
    <source>
        <dbReference type="EMBL" id="AIU73080.1"/>
    </source>
</evidence>
<sequence length="84" mass="10170">MCICDISVEDTFIRLPLSPTAAWMLDRQATRSLGWRRFLKPKRDQKLMSWRLTPLKDRYEVRFSPNRQPELWMFSAENAIRKRL</sequence>
<dbReference type="OrthoDB" id="6473886at2"/>